<evidence type="ECO:0000256" key="10">
    <source>
        <dbReference type="SAM" id="MobiDB-lite"/>
    </source>
</evidence>
<keyword evidence="9" id="KW-0676">Redox-active center</keyword>
<dbReference type="GO" id="GO:0016491">
    <property type="term" value="F:oxidoreductase activity"/>
    <property type="evidence" value="ECO:0007669"/>
    <property type="project" value="UniProtKB-KW"/>
</dbReference>
<feature type="transmembrane region" description="Helical" evidence="11">
    <location>
        <begin position="145"/>
        <end position="165"/>
    </location>
</feature>
<comment type="similarity">
    <text evidence="2">Belongs to the VKOR family.</text>
</comment>
<dbReference type="GO" id="GO:0016020">
    <property type="term" value="C:membrane"/>
    <property type="evidence" value="ECO:0007669"/>
    <property type="project" value="UniProtKB-SubCell"/>
</dbReference>
<evidence type="ECO:0000313" key="13">
    <source>
        <dbReference type="EMBL" id="OKL50143.1"/>
    </source>
</evidence>
<evidence type="ECO:0000256" key="1">
    <source>
        <dbReference type="ARBA" id="ARBA00004141"/>
    </source>
</evidence>
<feature type="compositionally biased region" description="Low complexity" evidence="10">
    <location>
        <begin position="16"/>
        <end position="25"/>
    </location>
</feature>
<dbReference type="STRING" id="156892.BM477_01720"/>
<dbReference type="OrthoDB" id="9783799at2"/>
<dbReference type="InterPro" id="IPR012932">
    <property type="entry name" value="VKOR"/>
</dbReference>
<evidence type="ECO:0000256" key="9">
    <source>
        <dbReference type="ARBA" id="ARBA00023284"/>
    </source>
</evidence>
<protein>
    <recommendedName>
        <fullName evidence="12">Vitamin K epoxide reductase domain-containing protein</fullName>
    </recommendedName>
</protein>
<sequence length="267" mass="29110">MAEDNDFYSASPNRSEPAPELAIAPEESDEQMDTSLGETTAEDNEPAEETTVLGGITDQEFAAEAKRRTDPSEKETAGGLDAIPAWLMVLFSALGLTASVALVLATIEHAKNPEAQLSCDLNAYVSCGASLSSWKSEVFFGFPNALLGTVAFAALLTVSVLLVSNVKLPRWFWMAMTVASTLALLFVYWFAWQSAFSMQKLCPWCMVIWFSMIALFIIIVGRASRAQIPGLGWLGRVMVRDWWGFSAVMYGLLVLIVILGLGSKLFS</sequence>
<dbReference type="Gene3D" id="1.20.1440.130">
    <property type="entry name" value="VKOR domain"/>
    <property type="match status" value="1"/>
</dbReference>
<evidence type="ECO:0000259" key="12">
    <source>
        <dbReference type="SMART" id="SM00756"/>
    </source>
</evidence>
<evidence type="ECO:0000256" key="5">
    <source>
        <dbReference type="ARBA" id="ARBA00022989"/>
    </source>
</evidence>
<feature type="transmembrane region" description="Helical" evidence="11">
    <location>
        <begin position="171"/>
        <end position="192"/>
    </location>
</feature>
<gene>
    <name evidence="13" type="ORF">BM477_01720</name>
</gene>
<evidence type="ECO:0000256" key="3">
    <source>
        <dbReference type="ARBA" id="ARBA00022692"/>
    </source>
</evidence>
<dbReference type="InterPro" id="IPR038354">
    <property type="entry name" value="VKOR_sf"/>
</dbReference>
<feature type="transmembrane region" description="Helical" evidence="11">
    <location>
        <begin position="83"/>
        <end position="107"/>
    </location>
</feature>
<proteinExistence type="inferred from homology"/>
<comment type="caution">
    <text evidence="13">The sequence shown here is derived from an EMBL/GenBank/DDBJ whole genome shotgun (WGS) entry which is preliminary data.</text>
</comment>
<evidence type="ECO:0000256" key="8">
    <source>
        <dbReference type="ARBA" id="ARBA00023157"/>
    </source>
</evidence>
<dbReference type="AlphaFoldDB" id="A0A1Q5PRJ8"/>
<name>A0A1Q5PRJ8_9ACTO</name>
<evidence type="ECO:0000256" key="2">
    <source>
        <dbReference type="ARBA" id="ARBA00006214"/>
    </source>
</evidence>
<dbReference type="CDD" id="cd12922">
    <property type="entry name" value="VKOR_5"/>
    <property type="match status" value="1"/>
</dbReference>
<feature type="domain" description="Vitamin K epoxide reductase" evidence="12">
    <location>
        <begin position="81"/>
        <end position="223"/>
    </location>
</feature>
<organism evidence="13 14">
    <name type="scientific">Boudabousia marimammalium</name>
    <dbReference type="NCBI Taxonomy" id="156892"/>
    <lineage>
        <taxon>Bacteria</taxon>
        <taxon>Bacillati</taxon>
        <taxon>Actinomycetota</taxon>
        <taxon>Actinomycetes</taxon>
        <taxon>Actinomycetales</taxon>
        <taxon>Actinomycetaceae</taxon>
        <taxon>Boudabousia</taxon>
    </lineage>
</organism>
<keyword evidence="4" id="KW-0874">Quinone</keyword>
<keyword evidence="6" id="KW-0560">Oxidoreductase</keyword>
<feature type="region of interest" description="Disordered" evidence="10">
    <location>
        <begin position="1"/>
        <end position="58"/>
    </location>
</feature>
<dbReference type="GO" id="GO:0048038">
    <property type="term" value="F:quinone binding"/>
    <property type="evidence" value="ECO:0007669"/>
    <property type="project" value="UniProtKB-KW"/>
</dbReference>
<dbReference type="InterPro" id="IPR041714">
    <property type="entry name" value="VKOR_Actinobacteria"/>
</dbReference>
<evidence type="ECO:0000256" key="7">
    <source>
        <dbReference type="ARBA" id="ARBA00023136"/>
    </source>
</evidence>
<evidence type="ECO:0000313" key="14">
    <source>
        <dbReference type="Proteomes" id="UP000186465"/>
    </source>
</evidence>
<keyword evidence="5 11" id="KW-1133">Transmembrane helix</keyword>
<dbReference type="EMBL" id="MPDM01000002">
    <property type="protein sequence ID" value="OKL50143.1"/>
    <property type="molecule type" value="Genomic_DNA"/>
</dbReference>
<dbReference type="Proteomes" id="UP000186465">
    <property type="component" value="Unassembled WGS sequence"/>
</dbReference>
<comment type="subcellular location">
    <subcellularLocation>
        <location evidence="1">Membrane</location>
        <topology evidence="1">Multi-pass membrane protein</topology>
    </subcellularLocation>
</comment>
<feature type="transmembrane region" description="Helical" evidence="11">
    <location>
        <begin position="204"/>
        <end position="222"/>
    </location>
</feature>
<keyword evidence="8" id="KW-1015">Disulfide bond</keyword>
<keyword evidence="3 11" id="KW-0812">Transmembrane</keyword>
<dbReference type="SMART" id="SM00756">
    <property type="entry name" value="VKc"/>
    <property type="match status" value="1"/>
</dbReference>
<accession>A0A1Q5PRJ8</accession>
<dbReference type="Pfam" id="PF07884">
    <property type="entry name" value="VKOR"/>
    <property type="match status" value="1"/>
</dbReference>
<keyword evidence="14" id="KW-1185">Reference proteome</keyword>
<evidence type="ECO:0000256" key="6">
    <source>
        <dbReference type="ARBA" id="ARBA00023002"/>
    </source>
</evidence>
<keyword evidence="7 11" id="KW-0472">Membrane</keyword>
<dbReference type="RefSeq" id="WP_075360967.1">
    <property type="nucleotide sequence ID" value="NZ_MPDM01000002.1"/>
</dbReference>
<reference evidence="14" key="1">
    <citation type="submission" date="2016-11" db="EMBL/GenBank/DDBJ databases">
        <title>Actinomyces gypaetusis sp. nov. isolated from Gypaetus barbatus in Qinghai Tibet Plateau China.</title>
        <authorList>
            <person name="Meng X."/>
        </authorList>
    </citation>
    <scope>NUCLEOTIDE SEQUENCE [LARGE SCALE GENOMIC DNA]</scope>
    <source>
        <strain evidence="14">DSM 15383</strain>
    </source>
</reference>
<evidence type="ECO:0000256" key="4">
    <source>
        <dbReference type="ARBA" id="ARBA00022719"/>
    </source>
</evidence>
<evidence type="ECO:0000256" key="11">
    <source>
        <dbReference type="SAM" id="Phobius"/>
    </source>
</evidence>
<feature type="transmembrane region" description="Helical" evidence="11">
    <location>
        <begin position="242"/>
        <end position="262"/>
    </location>
</feature>